<keyword evidence="2" id="KW-1185">Reference proteome</keyword>
<organism evidence="1 2">
    <name type="scientific">Trichonephila clavipes</name>
    <name type="common">Golden silk orbweaver</name>
    <name type="synonym">Nephila clavipes</name>
    <dbReference type="NCBI Taxonomy" id="2585209"/>
    <lineage>
        <taxon>Eukaryota</taxon>
        <taxon>Metazoa</taxon>
        <taxon>Ecdysozoa</taxon>
        <taxon>Arthropoda</taxon>
        <taxon>Chelicerata</taxon>
        <taxon>Arachnida</taxon>
        <taxon>Araneae</taxon>
        <taxon>Araneomorphae</taxon>
        <taxon>Entelegynae</taxon>
        <taxon>Araneoidea</taxon>
        <taxon>Nephilidae</taxon>
        <taxon>Trichonephila</taxon>
    </lineage>
</organism>
<dbReference type="AlphaFoldDB" id="A0A8X7BHB3"/>
<dbReference type="Proteomes" id="UP000887159">
    <property type="component" value="Unassembled WGS sequence"/>
</dbReference>
<evidence type="ECO:0000313" key="2">
    <source>
        <dbReference type="Proteomes" id="UP000887159"/>
    </source>
</evidence>
<dbReference type="EMBL" id="BMAU01021397">
    <property type="protein sequence ID" value="GFY31290.1"/>
    <property type="molecule type" value="Genomic_DNA"/>
</dbReference>
<protein>
    <submittedName>
        <fullName evidence="1">Uncharacterized protein</fullName>
    </submittedName>
</protein>
<gene>
    <name evidence="1" type="ORF">TNCV_752511</name>
</gene>
<sequence length="109" mass="12855">MRRPFLQLKSSSLEYLKLPGGYVTFKNLLERPSFSSHQPDMSDRQQIWRTNTRRYLCNLISKEVLNITCHVKSRIILLDYGHRAVQTMTPKLKKYHEQAGHCIGYRSTE</sequence>
<proteinExistence type="predicted"/>
<name>A0A8X7BHB3_TRICX</name>
<comment type="caution">
    <text evidence="1">The sequence shown here is derived from an EMBL/GenBank/DDBJ whole genome shotgun (WGS) entry which is preliminary data.</text>
</comment>
<evidence type="ECO:0000313" key="1">
    <source>
        <dbReference type="EMBL" id="GFY31290.1"/>
    </source>
</evidence>
<reference evidence="1" key="1">
    <citation type="submission" date="2020-08" db="EMBL/GenBank/DDBJ databases">
        <title>Multicomponent nature underlies the extraordinary mechanical properties of spider dragline silk.</title>
        <authorList>
            <person name="Kono N."/>
            <person name="Nakamura H."/>
            <person name="Mori M."/>
            <person name="Yoshida Y."/>
            <person name="Ohtoshi R."/>
            <person name="Malay A.D."/>
            <person name="Moran D.A.P."/>
            <person name="Tomita M."/>
            <person name="Numata K."/>
            <person name="Arakawa K."/>
        </authorList>
    </citation>
    <scope>NUCLEOTIDE SEQUENCE</scope>
</reference>
<accession>A0A8X7BHB3</accession>